<dbReference type="InterPro" id="IPR030679">
    <property type="entry name" value="ABC_ATPase_HisP-typ"/>
</dbReference>
<comment type="similarity">
    <text evidence="2">Belongs to the ABC transporter superfamily.</text>
</comment>
<keyword evidence="4" id="KW-1003">Cell membrane</keyword>
<keyword evidence="6 10" id="KW-0067">ATP-binding</keyword>
<keyword evidence="8" id="KW-0472">Membrane</keyword>
<evidence type="ECO:0000256" key="8">
    <source>
        <dbReference type="ARBA" id="ARBA00023136"/>
    </source>
</evidence>
<keyword evidence="5" id="KW-0547">Nucleotide-binding</keyword>
<evidence type="ECO:0000256" key="4">
    <source>
        <dbReference type="ARBA" id="ARBA00022475"/>
    </source>
</evidence>
<dbReference type="EMBL" id="VBRA02000004">
    <property type="protein sequence ID" value="MBP3059268.1"/>
    <property type="molecule type" value="Genomic_DNA"/>
</dbReference>
<dbReference type="PROSITE" id="PS00211">
    <property type="entry name" value="ABC_TRANSPORTER_1"/>
    <property type="match status" value="1"/>
</dbReference>
<evidence type="ECO:0000313" key="10">
    <source>
        <dbReference type="EMBL" id="MBP3059268.1"/>
    </source>
</evidence>
<dbReference type="InterPro" id="IPR003439">
    <property type="entry name" value="ABC_transporter-like_ATP-bd"/>
</dbReference>
<gene>
    <name evidence="10" type="ORF">FEF22_000500</name>
</gene>
<keyword evidence="11" id="KW-1185">Reference proteome</keyword>
<evidence type="ECO:0000256" key="2">
    <source>
        <dbReference type="ARBA" id="ARBA00005417"/>
    </source>
</evidence>
<keyword evidence="3" id="KW-0813">Transport</keyword>
<evidence type="ECO:0000256" key="6">
    <source>
        <dbReference type="ARBA" id="ARBA00022840"/>
    </source>
</evidence>
<dbReference type="RefSeq" id="WP_138107864.1">
    <property type="nucleotide sequence ID" value="NZ_VBRA02000004.1"/>
</dbReference>
<comment type="subcellular location">
    <subcellularLocation>
        <location evidence="1">Cell membrane</location>
        <topology evidence="1">Peripheral membrane protein</topology>
    </subcellularLocation>
</comment>
<dbReference type="SUPFAM" id="SSF52540">
    <property type="entry name" value="P-loop containing nucleoside triphosphate hydrolases"/>
    <property type="match status" value="1"/>
</dbReference>
<evidence type="ECO:0000256" key="7">
    <source>
        <dbReference type="ARBA" id="ARBA00022970"/>
    </source>
</evidence>
<dbReference type="PANTHER" id="PTHR43166:SF9">
    <property type="entry name" value="GLUTAMATE_ASPARTATE IMPORT ATP-BINDING PROTEIN GLTL"/>
    <property type="match status" value="1"/>
</dbReference>
<dbReference type="GO" id="GO:0005524">
    <property type="term" value="F:ATP binding"/>
    <property type="evidence" value="ECO:0007669"/>
    <property type="project" value="UniProtKB-KW"/>
</dbReference>
<accession>A0ABS5BI58</accession>
<comment type="caution">
    <text evidence="10">The sequence shown here is derived from an EMBL/GenBank/DDBJ whole genome shotgun (WGS) entry which is preliminary data.</text>
</comment>
<evidence type="ECO:0000313" key="11">
    <source>
        <dbReference type="Proteomes" id="UP001192346"/>
    </source>
</evidence>
<evidence type="ECO:0000259" key="9">
    <source>
        <dbReference type="PROSITE" id="PS50893"/>
    </source>
</evidence>
<dbReference type="PROSITE" id="PS50893">
    <property type="entry name" value="ABC_TRANSPORTER_2"/>
    <property type="match status" value="1"/>
</dbReference>
<dbReference type="InterPro" id="IPR003593">
    <property type="entry name" value="AAA+_ATPase"/>
</dbReference>
<protein>
    <submittedName>
        <fullName evidence="10">ATP-binding cassette domain-containing protein</fullName>
    </submittedName>
</protein>
<proteinExistence type="inferred from homology"/>
<dbReference type="PIRSF" id="PIRSF039085">
    <property type="entry name" value="ABC_ATPase_HisP"/>
    <property type="match status" value="1"/>
</dbReference>
<evidence type="ECO:0000256" key="3">
    <source>
        <dbReference type="ARBA" id="ARBA00022448"/>
    </source>
</evidence>
<dbReference type="PANTHER" id="PTHR43166">
    <property type="entry name" value="AMINO ACID IMPORT ATP-BINDING PROTEIN"/>
    <property type="match status" value="1"/>
</dbReference>
<dbReference type="InterPro" id="IPR050086">
    <property type="entry name" value="MetN_ABC_transporter-like"/>
</dbReference>
<dbReference type="InterPro" id="IPR027417">
    <property type="entry name" value="P-loop_NTPase"/>
</dbReference>
<evidence type="ECO:0000256" key="1">
    <source>
        <dbReference type="ARBA" id="ARBA00004202"/>
    </source>
</evidence>
<evidence type="ECO:0000256" key="5">
    <source>
        <dbReference type="ARBA" id="ARBA00022741"/>
    </source>
</evidence>
<sequence>MNHCLIEIKNLNKSFINHAVLKNINLRIKSKEIITIIGHSGSGKSTLLRCLNLLERPDSGEILINGRNILTKDFPLSYLRSKVGMVFQNFNLFDKRTVLENCCLAPMKVLNLTKEKAKKNAFLKLEEVGMEKFAHKSVEKLSGGQKQKVAIARALCMYPRVLLLDEPTSALDPESSQEILRILQKLSKHKDMTLIIVTHEMKFAKKVSHQICFMEKGRIVEKGKSRDIFETNDYPKAKSFFEDF</sequence>
<dbReference type="Proteomes" id="UP001192346">
    <property type="component" value="Unassembled WGS sequence"/>
</dbReference>
<dbReference type="Gene3D" id="3.40.50.300">
    <property type="entry name" value="P-loop containing nucleotide triphosphate hydrolases"/>
    <property type="match status" value="1"/>
</dbReference>
<name>A0ABS5BI58_9MOLU</name>
<dbReference type="InterPro" id="IPR017871">
    <property type="entry name" value="ABC_transporter-like_CS"/>
</dbReference>
<dbReference type="Pfam" id="PF00005">
    <property type="entry name" value="ABC_tran"/>
    <property type="match status" value="1"/>
</dbReference>
<dbReference type="SMART" id="SM00382">
    <property type="entry name" value="AAA"/>
    <property type="match status" value="1"/>
</dbReference>
<feature type="domain" description="ABC transporter" evidence="9">
    <location>
        <begin position="6"/>
        <end position="241"/>
    </location>
</feature>
<organism evidence="10 11">
    <name type="scientific">Texas Phoenix palm phytoplasma</name>
    <dbReference type="NCBI Taxonomy" id="176709"/>
    <lineage>
        <taxon>Bacteria</taxon>
        <taxon>Bacillati</taxon>
        <taxon>Mycoplasmatota</taxon>
        <taxon>Mollicutes</taxon>
        <taxon>Acholeplasmatales</taxon>
        <taxon>Acholeplasmataceae</taxon>
        <taxon>Candidatus Phytoplasma</taxon>
        <taxon>16SrIV (Coconut lethal yellows group)</taxon>
    </lineage>
</organism>
<keyword evidence="7" id="KW-0029">Amino-acid transport</keyword>
<reference evidence="10" key="1">
    <citation type="submission" date="2019-10" db="EMBL/GenBank/DDBJ databases">
        <title>Whole Genome Sequencing and Characterization of Texas Phoenix Palm Decline Phytoplasma Belongs to Lethal Yellowing (16SrIV) Group.</title>
        <authorList>
            <person name="Bao M."/>
        </authorList>
    </citation>
    <scope>NUCLEOTIDE SEQUENCE [LARGE SCALE GENOMIC DNA]</scope>
    <source>
        <strain evidence="10">ACPD</strain>
    </source>
</reference>